<dbReference type="InterPro" id="IPR034154">
    <property type="entry name" value="TOPRIM_DnaG/twinkle"/>
</dbReference>
<dbReference type="CDD" id="cd01029">
    <property type="entry name" value="TOPRIM_primases"/>
    <property type="match status" value="1"/>
</dbReference>
<dbReference type="Proteomes" id="UP000182257">
    <property type="component" value="Unassembled WGS sequence"/>
</dbReference>
<accession>A0A1H4AGN4</accession>
<protein>
    <submittedName>
        <fullName evidence="1">Uncharacterized protein</fullName>
    </submittedName>
</protein>
<dbReference type="EMBL" id="FNRF01000002">
    <property type="protein sequence ID" value="SEA34881.1"/>
    <property type="molecule type" value="Genomic_DNA"/>
</dbReference>
<name>A0A1H4AGN4_XYLRU</name>
<gene>
    <name evidence="1" type="ORF">SAMN05216462_1203</name>
</gene>
<evidence type="ECO:0000313" key="2">
    <source>
        <dbReference type="Proteomes" id="UP000182257"/>
    </source>
</evidence>
<dbReference type="Gene3D" id="3.40.1360.10">
    <property type="match status" value="1"/>
</dbReference>
<reference evidence="1 2" key="1">
    <citation type="submission" date="2016-10" db="EMBL/GenBank/DDBJ databases">
        <authorList>
            <person name="de Groot N.N."/>
        </authorList>
    </citation>
    <scope>NUCLEOTIDE SEQUENCE [LARGE SCALE GENOMIC DNA]</scope>
    <source>
        <strain evidence="1 2">D31d</strain>
    </source>
</reference>
<dbReference type="OrthoDB" id="840343at2"/>
<organism evidence="1 2">
    <name type="scientific">Xylanibacter ruminicola</name>
    <name type="common">Prevotella ruminicola</name>
    <dbReference type="NCBI Taxonomy" id="839"/>
    <lineage>
        <taxon>Bacteria</taxon>
        <taxon>Pseudomonadati</taxon>
        <taxon>Bacteroidota</taxon>
        <taxon>Bacteroidia</taxon>
        <taxon>Bacteroidales</taxon>
        <taxon>Prevotellaceae</taxon>
        <taxon>Xylanibacter</taxon>
    </lineage>
</organism>
<sequence length="922" mass="105710">MNKNLLEKIYDHSNNGLDIIFDVCPEAVDAVANKRKFRLRSNEHTPSACVYPPTGNVAYWHVKDFGMGEGEGYFSPIDLYMWDRGYTQAQFAIAVQELAEQYGVQDELKQGANKPEVIKRPALPCEIGKPVRVTYGDGFTAADLSVWGPCVKAEHLMELDWNTVATITRTSDGTTTIKKPTDTYPIYAQVCMYQDDDGNMQSFIKVYEPKNFNKSFRFSIIGHKPQHYLFGLAALRRKYEERGEVKLDVVVIVSGGSDAANCLSMGYQPVWLSSETETLQESDLKLLMKYAKRVVNIPDIDDTGIKAGRRLALSLPTIHTAWMTASDMHLLHDNRGRYRKDLKDYIQLNPHRAAMRRLISRAQCAQYWIERHDKDGNISYSISAARLNYYLALNGYYTLKDDAHKDPVYIHIDGIKVTRVMAKTITNFLFTQAQREGLDEALQNRLLRSHDLPTNSVSHLIECDNLDFNNSTPTSQRFYFRNGWVEVTGSDITRHPYSNLCDSYVWADNIVEHDYRNMPAMFTVDKNSEGQLVVAITENQPSKLFQFVINASRLYWRKVDEGHQSLTLQERNDENQCLLAKLVNIGYLLHGYKSESAAWATFCMDSTMGETEDECNGRSGKSFYLKALGQLLNTFSIEARVKSVVENRFLFDGVSEKTDLIIVDECHKALNFDYFFGRITGTFRGEAKGDHPFEIPFSKSPKFAFGTNYTIRKNDPSTMGRVWPQIFSDYYHEKTKQNDYLQTRKISDDFGCNLMGSEYPENDWQADIAFLMQCVKLYLSLPAAERKIMPPMQQVEHRAERAAVGKDFEEWAEVYFAPDGGNLDREIKQDEMYANFSREITYRVSKNVFTKRLKAYCDYASHIHCLNPASITGKPKDGERILRRADGVLSYFYYVQSTEEYEAKLAERAQRGSESEEQVIIF</sequence>
<proteinExistence type="predicted"/>
<dbReference type="AlphaFoldDB" id="A0A1H4AGN4"/>
<dbReference type="RefSeq" id="WP_074760675.1">
    <property type="nucleotide sequence ID" value="NZ_FNRF01000002.1"/>
</dbReference>
<evidence type="ECO:0000313" key="1">
    <source>
        <dbReference type="EMBL" id="SEA34881.1"/>
    </source>
</evidence>